<organism evidence="2 3">
    <name type="scientific">Pendulispora brunnea</name>
    <dbReference type="NCBI Taxonomy" id="2905690"/>
    <lineage>
        <taxon>Bacteria</taxon>
        <taxon>Pseudomonadati</taxon>
        <taxon>Myxococcota</taxon>
        <taxon>Myxococcia</taxon>
        <taxon>Myxococcales</taxon>
        <taxon>Sorangiineae</taxon>
        <taxon>Pendulisporaceae</taxon>
        <taxon>Pendulispora</taxon>
    </lineage>
</organism>
<sequence>MTTWTVLAAAPVAHAADTNVCVSSYEQSQSLRKGGKLRDARQRALECARDTCPAVLSRDCQRWITELDGSIPTVIFDVRGLAGEELTQVTVFLDGKKLVERLDGKAIDVDPGTHTFKFVPGGALKDATRESTIVIREGEKYRKVSASFEDKSISAQAANKSRPVPVATWVFGGIGVAGLAAGTFFALSGNSKKSDLDQCKPQCNPSDVDSMSRNYAIADIAFGVGVISGVAALYLYLTRPTVEEAPPPAVAKALRSFSVAPSQGGAQATWGMQF</sequence>
<accession>A0ABZ2KMK4</accession>
<evidence type="ECO:0008006" key="4">
    <source>
        <dbReference type="Google" id="ProtNLM"/>
    </source>
</evidence>
<evidence type="ECO:0000256" key="1">
    <source>
        <dbReference type="SAM" id="Phobius"/>
    </source>
</evidence>
<name>A0ABZ2KMK4_9BACT</name>
<keyword evidence="3" id="KW-1185">Reference proteome</keyword>
<dbReference type="Proteomes" id="UP001379533">
    <property type="component" value="Chromosome"/>
</dbReference>
<proteinExistence type="predicted"/>
<dbReference type="EMBL" id="CP089982">
    <property type="protein sequence ID" value="WXA97581.1"/>
    <property type="molecule type" value="Genomic_DNA"/>
</dbReference>
<keyword evidence="1" id="KW-0472">Membrane</keyword>
<feature type="transmembrane region" description="Helical" evidence="1">
    <location>
        <begin position="166"/>
        <end position="187"/>
    </location>
</feature>
<dbReference type="RefSeq" id="WP_394848203.1">
    <property type="nucleotide sequence ID" value="NZ_CP089982.1"/>
</dbReference>
<keyword evidence="1" id="KW-1133">Transmembrane helix</keyword>
<feature type="transmembrane region" description="Helical" evidence="1">
    <location>
        <begin position="215"/>
        <end position="237"/>
    </location>
</feature>
<reference evidence="2 3" key="1">
    <citation type="submission" date="2021-12" db="EMBL/GenBank/DDBJ databases">
        <title>Discovery of the Pendulisporaceae a myxobacterial family with distinct sporulation behavior and unique specialized metabolism.</title>
        <authorList>
            <person name="Garcia R."/>
            <person name="Popoff A."/>
            <person name="Bader C.D."/>
            <person name="Loehr J."/>
            <person name="Walesch S."/>
            <person name="Walt C."/>
            <person name="Boldt J."/>
            <person name="Bunk B."/>
            <person name="Haeckl F.J.F.P.J."/>
            <person name="Gunesch A.P."/>
            <person name="Birkelbach J."/>
            <person name="Nuebel U."/>
            <person name="Pietschmann T."/>
            <person name="Bach T."/>
            <person name="Mueller R."/>
        </authorList>
    </citation>
    <scope>NUCLEOTIDE SEQUENCE [LARGE SCALE GENOMIC DNA]</scope>
    <source>
        <strain evidence="2 3">MSr12523</strain>
    </source>
</reference>
<evidence type="ECO:0000313" key="2">
    <source>
        <dbReference type="EMBL" id="WXA97581.1"/>
    </source>
</evidence>
<protein>
    <recommendedName>
        <fullName evidence="4">PEGA domain-containing protein</fullName>
    </recommendedName>
</protein>
<keyword evidence="1" id="KW-0812">Transmembrane</keyword>
<evidence type="ECO:0000313" key="3">
    <source>
        <dbReference type="Proteomes" id="UP001379533"/>
    </source>
</evidence>
<gene>
    <name evidence="2" type="ORF">LZC95_12140</name>
</gene>